<dbReference type="AlphaFoldDB" id="A0A316VW17"/>
<sequence length="126" mass="14080">MLWTSMQQASPGVTKLGRLSLLLISAAPGRGSHRKQPTLSCEQRALGLYPLRFVSASDGLSCRLRVASHYMLLYTTCRASVICRSKERCLPLICAPAVGQRGQPLHEIEAQEDSRRDRTSRPCRIW</sequence>
<reference evidence="1 2" key="1">
    <citation type="journal article" date="2018" name="Mol. Biol. Evol.">
        <title>Broad Genomic Sampling Reveals a Smut Pathogenic Ancestry of the Fungal Clade Ustilaginomycotina.</title>
        <authorList>
            <person name="Kijpornyongpan T."/>
            <person name="Mondo S.J."/>
            <person name="Barry K."/>
            <person name="Sandor L."/>
            <person name="Lee J."/>
            <person name="Lipzen A."/>
            <person name="Pangilinan J."/>
            <person name="LaButti K."/>
            <person name="Hainaut M."/>
            <person name="Henrissat B."/>
            <person name="Grigoriev I.V."/>
            <person name="Spatafora J.W."/>
            <person name="Aime M.C."/>
        </authorList>
    </citation>
    <scope>NUCLEOTIDE SEQUENCE [LARGE SCALE GENOMIC DNA]</scope>
    <source>
        <strain evidence="1 2">MCA 4658</strain>
    </source>
</reference>
<organism evidence="1 2">
    <name type="scientific">Ceraceosorus guamensis</name>
    <dbReference type="NCBI Taxonomy" id="1522189"/>
    <lineage>
        <taxon>Eukaryota</taxon>
        <taxon>Fungi</taxon>
        <taxon>Dikarya</taxon>
        <taxon>Basidiomycota</taxon>
        <taxon>Ustilaginomycotina</taxon>
        <taxon>Exobasidiomycetes</taxon>
        <taxon>Ceraceosorales</taxon>
        <taxon>Ceraceosoraceae</taxon>
        <taxon>Ceraceosorus</taxon>
    </lineage>
</organism>
<dbReference type="RefSeq" id="XP_025368819.1">
    <property type="nucleotide sequence ID" value="XM_025510520.1"/>
</dbReference>
<proteinExistence type="predicted"/>
<protein>
    <submittedName>
        <fullName evidence="1">Uncharacterized protein</fullName>
    </submittedName>
</protein>
<dbReference type="GeneID" id="37032390"/>
<gene>
    <name evidence="1" type="ORF">IE81DRAFT_159710</name>
</gene>
<evidence type="ECO:0000313" key="1">
    <source>
        <dbReference type="EMBL" id="PWN41659.1"/>
    </source>
</evidence>
<dbReference type="Proteomes" id="UP000245783">
    <property type="component" value="Unassembled WGS sequence"/>
</dbReference>
<dbReference type="EMBL" id="KZ819389">
    <property type="protein sequence ID" value="PWN41659.1"/>
    <property type="molecule type" value="Genomic_DNA"/>
</dbReference>
<accession>A0A316VW17</accession>
<name>A0A316VW17_9BASI</name>
<dbReference type="InParanoid" id="A0A316VW17"/>
<evidence type="ECO:0000313" key="2">
    <source>
        <dbReference type="Proteomes" id="UP000245783"/>
    </source>
</evidence>
<keyword evidence="2" id="KW-1185">Reference proteome</keyword>